<evidence type="ECO:0000313" key="7">
    <source>
        <dbReference type="RefSeq" id="XP_017783024.1"/>
    </source>
</evidence>
<evidence type="ECO:0000256" key="3">
    <source>
        <dbReference type="ARBA" id="ARBA00022525"/>
    </source>
</evidence>
<evidence type="ECO:0000256" key="5">
    <source>
        <dbReference type="SAM" id="SignalP"/>
    </source>
</evidence>
<dbReference type="PANTHER" id="PTHR11857">
    <property type="entry name" value="ODORANT BINDING PROTEIN-RELATED"/>
    <property type="match status" value="1"/>
</dbReference>
<organism evidence="6 7">
    <name type="scientific">Nicrophorus vespilloides</name>
    <name type="common">Boreal carrion beetle</name>
    <dbReference type="NCBI Taxonomy" id="110193"/>
    <lineage>
        <taxon>Eukaryota</taxon>
        <taxon>Metazoa</taxon>
        <taxon>Ecdysozoa</taxon>
        <taxon>Arthropoda</taxon>
        <taxon>Hexapoda</taxon>
        <taxon>Insecta</taxon>
        <taxon>Pterygota</taxon>
        <taxon>Neoptera</taxon>
        <taxon>Endopterygota</taxon>
        <taxon>Coleoptera</taxon>
        <taxon>Polyphaga</taxon>
        <taxon>Staphyliniformia</taxon>
        <taxon>Silphidae</taxon>
        <taxon>Nicrophorinae</taxon>
        <taxon>Nicrophorus</taxon>
    </lineage>
</organism>
<dbReference type="SUPFAM" id="SSF47565">
    <property type="entry name" value="Insect pheromone/odorant-binding proteins"/>
    <property type="match status" value="1"/>
</dbReference>
<protein>
    <submittedName>
        <fullName evidence="7">Pheromone-binding protein-related protein 6-like</fullName>
    </submittedName>
</protein>
<reference evidence="7" key="1">
    <citation type="submission" date="2025-08" db="UniProtKB">
        <authorList>
            <consortium name="RefSeq"/>
        </authorList>
    </citation>
    <scope>IDENTIFICATION</scope>
    <source>
        <tissue evidence="7">Whole Larva</tissue>
    </source>
</reference>
<dbReference type="Proteomes" id="UP000695000">
    <property type="component" value="Unplaced"/>
</dbReference>
<keyword evidence="3" id="KW-0964">Secreted</keyword>
<proteinExistence type="inferred from homology"/>
<dbReference type="InterPro" id="IPR006170">
    <property type="entry name" value="PBP/GOBP"/>
</dbReference>
<sequence length="132" mass="14628">MKTILATLLVAAAVCAAQKFQLSPETAKLLAIAQKDCAVSEGIDEKYLGRVNSAENFPTYEEIKCLSQCVFKKFNVMDDAGEFHDEVIHGYVSDPEKLTKILAVVNKCKTKADTACQRAYDVHSCFFKTINQ</sequence>
<keyword evidence="4 5" id="KW-0732">Signal</keyword>
<name>A0ABM1N874_NICVS</name>
<gene>
    <name evidence="7" type="primary">LOC108567204</name>
</gene>
<dbReference type="InterPro" id="IPR036728">
    <property type="entry name" value="PBP_GOBP_sf"/>
</dbReference>
<evidence type="ECO:0000256" key="4">
    <source>
        <dbReference type="ARBA" id="ARBA00022729"/>
    </source>
</evidence>
<dbReference type="PANTHER" id="PTHR11857:SF43">
    <property type="entry name" value="GEO07291P1-RELATED"/>
    <property type="match status" value="1"/>
</dbReference>
<dbReference type="GeneID" id="108567204"/>
<comment type="similarity">
    <text evidence="2">Belongs to the PBP/GOBP family.</text>
</comment>
<evidence type="ECO:0000256" key="2">
    <source>
        <dbReference type="ARBA" id="ARBA00008098"/>
    </source>
</evidence>
<dbReference type="SMART" id="SM00708">
    <property type="entry name" value="PhBP"/>
    <property type="match status" value="1"/>
</dbReference>
<dbReference type="CDD" id="cd23992">
    <property type="entry name" value="PBP_GOBP"/>
    <property type="match status" value="1"/>
</dbReference>
<feature type="signal peptide" evidence="5">
    <location>
        <begin position="1"/>
        <end position="17"/>
    </location>
</feature>
<comment type="subcellular location">
    <subcellularLocation>
        <location evidence="1">Secreted</location>
    </subcellularLocation>
</comment>
<dbReference type="Pfam" id="PF01395">
    <property type="entry name" value="PBP_GOBP"/>
    <property type="match status" value="1"/>
</dbReference>
<feature type="chain" id="PRO_5047393626" evidence="5">
    <location>
        <begin position="18"/>
        <end position="132"/>
    </location>
</feature>
<evidence type="ECO:0000256" key="1">
    <source>
        <dbReference type="ARBA" id="ARBA00004613"/>
    </source>
</evidence>
<dbReference type="RefSeq" id="XP_017783024.1">
    <property type="nucleotide sequence ID" value="XM_017927535.1"/>
</dbReference>
<dbReference type="Gene3D" id="1.10.238.20">
    <property type="entry name" value="Pheromone/general odorant binding protein domain"/>
    <property type="match status" value="1"/>
</dbReference>
<keyword evidence="6" id="KW-1185">Reference proteome</keyword>
<evidence type="ECO:0000313" key="6">
    <source>
        <dbReference type="Proteomes" id="UP000695000"/>
    </source>
</evidence>
<accession>A0ABM1N874</accession>